<feature type="domain" description="Cell wall mannoprotein PIR1-like C-terminal" evidence="3">
    <location>
        <begin position="70"/>
        <end position="134"/>
    </location>
</feature>
<evidence type="ECO:0000256" key="1">
    <source>
        <dbReference type="SAM" id="SignalP"/>
    </source>
</evidence>
<dbReference type="PANTHER" id="PTHR39613:SF1">
    <property type="entry name" value="ANCHORED CELL WALL PROTEIN, PUTATIVE (AFU_ORTHOLOGUE AFUA_4G08960)-RELATED"/>
    <property type="match status" value="1"/>
</dbReference>
<feature type="chain" id="PRO_5040276452" description="Ubiquitin 3 binding protein But2 C-terminal domain-containing protein" evidence="1">
    <location>
        <begin position="22"/>
        <end position="371"/>
    </location>
</feature>
<sequence>MLFIIPLFVAFCLNISASISAAVLPRQSQTPCSFVMSAVGVANGSVVQDTDGENRIGGTYPQASYYISTGALFDGLEHHCVIMPSFQFQCILGSSGSANFSFADDGNLMQGDEEDWWACPAPGPGDDGSYNIFSYGLVNTTGCEALTLKAEGFNCTDPGVPPVSSTRSSSLPTLAPTHAVSSASAISSSTSSAIASAAPTIACPNNISSGIYQFPHLIVPTSPDEPDHEFGDSYSAYISPINTTIFNFDIPPTAPYNDTCALIFLFPFGGTTYFSGIEEEEGEKGGLDFASLAQVATAETTYNTIGAVWEEYGLVEVLPGNNYTIATFPCGSRPTISYQVSSKGNVEVDFFQQSGSNPMGLYVVPCNSTCD</sequence>
<dbReference type="InterPro" id="IPR018620">
    <property type="entry name" value="Ubiquitin3-bd_protein_But2_C"/>
</dbReference>
<name>A0A9P6VFF2_9HELO</name>
<protein>
    <recommendedName>
        <fullName evidence="6">Ubiquitin 3 binding protein But2 C-terminal domain-containing protein</fullName>
    </recommendedName>
</protein>
<dbReference type="PANTHER" id="PTHR39613">
    <property type="entry name" value="ANCHORED CELL WALL PROTEIN, PUTATIVE (AFU_ORTHOLOGUE AFUA_4G08960)-RELATED"/>
    <property type="match status" value="1"/>
</dbReference>
<feature type="signal peptide" evidence="1">
    <location>
        <begin position="1"/>
        <end position="21"/>
    </location>
</feature>
<dbReference type="InterPro" id="IPR054508">
    <property type="entry name" value="PIR1-like_C"/>
</dbReference>
<evidence type="ECO:0000313" key="4">
    <source>
        <dbReference type="EMBL" id="KAG0646913.1"/>
    </source>
</evidence>
<keyword evidence="5" id="KW-1185">Reference proteome</keyword>
<evidence type="ECO:0000259" key="2">
    <source>
        <dbReference type="Pfam" id="PF09792"/>
    </source>
</evidence>
<evidence type="ECO:0000313" key="5">
    <source>
        <dbReference type="Proteomes" id="UP000785200"/>
    </source>
</evidence>
<dbReference type="AlphaFoldDB" id="A0A9P6VFF2"/>
<feature type="domain" description="Ubiquitin 3 binding protein But2 C-terminal" evidence="2">
    <location>
        <begin position="213"/>
        <end position="354"/>
    </location>
</feature>
<comment type="caution">
    <text evidence="4">The sequence shown here is derived from an EMBL/GenBank/DDBJ whole genome shotgun (WGS) entry which is preliminary data.</text>
</comment>
<dbReference type="Pfam" id="PF09792">
    <property type="entry name" value="But2"/>
    <property type="match status" value="1"/>
</dbReference>
<organism evidence="4 5">
    <name type="scientific">Hyphodiscus hymeniophilus</name>
    <dbReference type="NCBI Taxonomy" id="353542"/>
    <lineage>
        <taxon>Eukaryota</taxon>
        <taxon>Fungi</taxon>
        <taxon>Dikarya</taxon>
        <taxon>Ascomycota</taxon>
        <taxon>Pezizomycotina</taxon>
        <taxon>Leotiomycetes</taxon>
        <taxon>Helotiales</taxon>
        <taxon>Hyphodiscaceae</taxon>
        <taxon>Hyphodiscus</taxon>
    </lineage>
</organism>
<keyword evidence="1" id="KW-0732">Signal</keyword>
<accession>A0A9P6VFF2</accession>
<evidence type="ECO:0008006" key="6">
    <source>
        <dbReference type="Google" id="ProtNLM"/>
    </source>
</evidence>
<dbReference type="Pfam" id="PF22799">
    <property type="entry name" value="PIR1-like_C"/>
    <property type="match status" value="1"/>
</dbReference>
<dbReference type="EMBL" id="VNKQ01000014">
    <property type="protein sequence ID" value="KAG0646913.1"/>
    <property type="molecule type" value="Genomic_DNA"/>
</dbReference>
<dbReference type="OrthoDB" id="4657524at2759"/>
<dbReference type="Proteomes" id="UP000785200">
    <property type="component" value="Unassembled WGS sequence"/>
</dbReference>
<proteinExistence type="predicted"/>
<evidence type="ECO:0000259" key="3">
    <source>
        <dbReference type="Pfam" id="PF22799"/>
    </source>
</evidence>
<reference evidence="4" key="1">
    <citation type="submission" date="2019-07" db="EMBL/GenBank/DDBJ databases">
        <title>Hyphodiscus hymeniophilus genome sequencing and assembly.</title>
        <authorList>
            <person name="Kramer G."/>
            <person name="Nodwell J."/>
        </authorList>
    </citation>
    <scope>NUCLEOTIDE SEQUENCE</scope>
    <source>
        <strain evidence="4">ATCC 34498</strain>
    </source>
</reference>
<gene>
    <name evidence="4" type="ORF">D0Z07_6195</name>
</gene>